<dbReference type="InterPro" id="IPR036291">
    <property type="entry name" value="NAD(P)-bd_dom_sf"/>
</dbReference>
<gene>
    <name evidence="7" type="primary">zwf</name>
    <name evidence="10" type="ORF">SAMN02745249_01587</name>
</gene>
<keyword evidence="11" id="KW-1185">Reference proteome</keyword>
<feature type="binding site" evidence="7">
    <location>
        <position position="236"/>
    </location>
    <ligand>
        <name>substrate</name>
    </ligand>
</feature>
<dbReference type="Proteomes" id="UP000184128">
    <property type="component" value="Unassembled WGS sequence"/>
</dbReference>
<comment type="function">
    <text evidence="7">Catalyzes the oxidation of glucose 6-phosphate to 6-phosphogluconolactone.</text>
</comment>
<dbReference type="STRING" id="1121025.SAMN02745249_01587"/>
<keyword evidence="3 7" id="KW-0313">Glucose metabolism</keyword>
<evidence type="ECO:0000259" key="9">
    <source>
        <dbReference type="Pfam" id="PF02781"/>
    </source>
</evidence>
<evidence type="ECO:0000256" key="2">
    <source>
        <dbReference type="ARBA" id="ARBA00009975"/>
    </source>
</evidence>
<keyword evidence="6 7" id="KW-0119">Carbohydrate metabolism</keyword>
<dbReference type="SUPFAM" id="SSF51735">
    <property type="entry name" value="NAD(P)-binding Rossmann-fold domains"/>
    <property type="match status" value="1"/>
</dbReference>
<dbReference type="Pfam" id="PF00479">
    <property type="entry name" value="G6PD_N"/>
    <property type="match status" value="1"/>
</dbReference>
<dbReference type="GO" id="GO:0006006">
    <property type="term" value="P:glucose metabolic process"/>
    <property type="evidence" value="ECO:0007669"/>
    <property type="project" value="UniProtKB-KW"/>
</dbReference>
<feature type="binding site" evidence="7">
    <location>
        <position position="183"/>
    </location>
    <ligand>
        <name>substrate</name>
    </ligand>
</feature>
<dbReference type="UniPathway" id="UPA00115">
    <property type="reaction ID" value="UER00408"/>
</dbReference>
<evidence type="ECO:0000313" key="11">
    <source>
        <dbReference type="Proteomes" id="UP000184128"/>
    </source>
</evidence>
<evidence type="ECO:0000256" key="7">
    <source>
        <dbReference type="HAMAP-Rule" id="MF_00966"/>
    </source>
</evidence>
<dbReference type="EC" id="1.1.1.49" evidence="7"/>
<feature type="binding site" evidence="7">
    <location>
        <position position="345"/>
    </location>
    <ligand>
        <name>substrate</name>
    </ligand>
</feature>
<dbReference type="NCBIfam" id="TIGR00871">
    <property type="entry name" value="zwf"/>
    <property type="match status" value="1"/>
</dbReference>
<dbReference type="GO" id="GO:0004345">
    <property type="term" value="F:glucose-6-phosphate dehydrogenase activity"/>
    <property type="evidence" value="ECO:0007669"/>
    <property type="project" value="UniProtKB-UniRule"/>
</dbReference>
<dbReference type="Pfam" id="PF02781">
    <property type="entry name" value="G6PD_C"/>
    <property type="match status" value="1"/>
</dbReference>
<dbReference type="SMR" id="A0A1M4Y1Q0"/>
<dbReference type="GO" id="GO:0009051">
    <property type="term" value="P:pentose-phosphate shunt, oxidative branch"/>
    <property type="evidence" value="ECO:0007669"/>
    <property type="project" value="TreeGrafter"/>
</dbReference>
<dbReference type="AlphaFoldDB" id="A0A1M4Y1Q0"/>
<dbReference type="InterPro" id="IPR022675">
    <property type="entry name" value="G6P_DH_C"/>
</dbReference>
<evidence type="ECO:0000256" key="3">
    <source>
        <dbReference type="ARBA" id="ARBA00022526"/>
    </source>
</evidence>
<dbReference type="RefSeq" id="WP_073298320.1">
    <property type="nucleotide sequence ID" value="NZ_FQUF01000025.1"/>
</dbReference>
<dbReference type="HAMAP" id="MF_00966">
    <property type="entry name" value="G6PD"/>
    <property type="match status" value="1"/>
</dbReference>
<feature type="binding site" evidence="7">
    <location>
        <position position="149"/>
    </location>
    <ligand>
        <name>NADP(+)</name>
        <dbReference type="ChEBI" id="CHEBI:58349"/>
    </ligand>
</feature>
<dbReference type="InterPro" id="IPR019796">
    <property type="entry name" value="G6P_DH_AS"/>
</dbReference>
<keyword evidence="5 7" id="KW-0560">Oxidoreductase</keyword>
<proteinExistence type="inferred from homology"/>
<dbReference type="Gene3D" id="3.40.50.720">
    <property type="entry name" value="NAD(P)-binding Rossmann-like Domain"/>
    <property type="match status" value="1"/>
</dbReference>
<protein>
    <recommendedName>
        <fullName evidence="7">Glucose-6-phosphate 1-dehydrogenase</fullName>
        <shortName evidence="7">G6PD</shortName>
        <ecNumber evidence="7">1.1.1.49</ecNumber>
    </recommendedName>
</protein>
<dbReference type="GO" id="GO:0005829">
    <property type="term" value="C:cytosol"/>
    <property type="evidence" value="ECO:0007669"/>
    <property type="project" value="TreeGrafter"/>
</dbReference>
<dbReference type="Gene3D" id="3.30.360.10">
    <property type="entry name" value="Dihydrodipicolinate Reductase, domain 2"/>
    <property type="match status" value="1"/>
</dbReference>
<dbReference type="GO" id="GO:0050661">
    <property type="term" value="F:NADP binding"/>
    <property type="evidence" value="ECO:0007669"/>
    <property type="project" value="UniProtKB-UniRule"/>
</dbReference>
<keyword evidence="4 7" id="KW-0521">NADP</keyword>
<dbReference type="InterPro" id="IPR022674">
    <property type="entry name" value="G6P_DH_NAD-bd"/>
</dbReference>
<comment type="caution">
    <text evidence="7">Lacks conserved residue(s) required for the propagation of feature annotation.</text>
</comment>
<evidence type="ECO:0000313" key="10">
    <source>
        <dbReference type="EMBL" id="SHE99764.1"/>
    </source>
</evidence>
<feature type="domain" description="Glucose-6-phosphate dehydrogenase C-terminal" evidence="9">
    <location>
        <begin position="190"/>
        <end position="479"/>
    </location>
</feature>
<dbReference type="EMBL" id="FQUF01000025">
    <property type="protein sequence ID" value="SHE99764.1"/>
    <property type="molecule type" value="Genomic_DNA"/>
</dbReference>
<feature type="binding site" evidence="7">
    <location>
        <position position="340"/>
    </location>
    <ligand>
        <name>substrate</name>
    </ligand>
</feature>
<feature type="binding site" evidence="7">
    <location>
        <position position="47"/>
    </location>
    <ligand>
        <name>NADP(+)</name>
        <dbReference type="ChEBI" id="CHEBI:58349"/>
    </ligand>
</feature>
<accession>A0A1M4Y1Q0</accession>
<evidence type="ECO:0000256" key="5">
    <source>
        <dbReference type="ARBA" id="ARBA00023002"/>
    </source>
</evidence>
<dbReference type="PANTHER" id="PTHR23429:SF0">
    <property type="entry name" value="GLUCOSE-6-PHOSPHATE 1-DEHYDROGENASE"/>
    <property type="match status" value="1"/>
</dbReference>
<feature type="active site" description="Proton acceptor" evidence="7">
    <location>
        <position position="241"/>
    </location>
</feature>
<evidence type="ECO:0000256" key="4">
    <source>
        <dbReference type="ARBA" id="ARBA00022857"/>
    </source>
</evidence>
<dbReference type="PANTHER" id="PTHR23429">
    <property type="entry name" value="GLUCOSE-6-PHOSPHATE 1-DEHYDROGENASE G6PD"/>
    <property type="match status" value="1"/>
</dbReference>
<feature type="binding site" evidence="7">
    <location>
        <position position="217"/>
    </location>
    <ligand>
        <name>substrate</name>
    </ligand>
</feature>
<sequence>MAQNKKALFIIFGGTGDLAYRKLYPALYKLYKKNYLNENFAVIGTARREWSDPYYQEVVYDSIQEIKKSDEDAKEFASHFRYQSHNVNDTENYISLLKLADELDEEYDLEGNRVFYLSVSPSFFGTVSSHLRAENLITENGFNRLIIEKPFGSDFVNSDVLNNDILESFSEEQIYRIDHYLGKEMIQMLLALRFGNPLFKKIWNKDFVSNIQVTLAEDMGVEERGAYYEQSGALRDMVQNHVLQIVSFLYMDEPKSNDSNAIRKVKVEALRDLKIINKDNINHNFVRGQYSSSKDNLDILDYVSEHEVDPDSTVETFVAGKIESTHENWKGVPLYIRTGKRMKAKKTQIDIVFKNDATTFFPAQEVKENVLSIHIGPDEGLSLQLNNKKIGHAFEIEPIHLTYQPSADAPEDYERLILSALTGDKTNFVHWDELAESWKYIDSIREAWTNADSPLYLYEANTNGPKEANELLENDNNYWIWN</sequence>
<evidence type="ECO:0000256" key="6">
    <source>
        <dbReference type="ARBA" id="ARBA00023277"/>
    </source>
</evidence>
<dbReference type="OrthoDB" id="9802739at2"/>
<organism evidence="10 11">
    <name type="scientific">Atopostipes suicloacalis DSM 15692</name>
    <dbReference type="NCBI Taxonomy" id="1121025"/>
    <lineage>
        <taxon>Bacteria</taxon>
        <taxon>Bacillati</taxon>
        <taxon>Bacillota</taxon>
        <taxon>Bacilli</taxon>
        <taxon>Lactobacillales</taxon>
        <taxon>Carnobacteriaceae</taxon>
        <taxon>Atopostipes</taxon>
    </lineage>
</organism>
<evidence type="ECO:0000259" key="8">
    <source>
        <dbReference type="Pfam" id="PF00479"/>
    </source>
</evidence>
<dbReference type="PRINTS" id="PR00079">
    <property type="entry name" value="G6PDHDRGNASE"/>
</dbReference>
<dbReference type="PROSITE" id="PS00069">
    <property type="entry name" value="G6P_DEHYDROGENASE"/>
    <property type="match status" value="1"/>
</dbReference>
<evidence type="ECO:0000256" key="1">
    <source>
        <dbReference type="ARBA" id="ARBA00004937"/>
    </source>
</evidence>
<dbReference type="SUPFAM" id="SSF55347">
    <property type="entry name" value="Glyceraldehyde-3-phosphate dehydrogenase-like, C-terminal domain"/>
    <property type="match status" value="1"/>
</dbReference>
<name>A0A1M4Y1Q0_9LACT</name>
<comment type="catalytic activity">
    <reaction evidence="7">
        <text>D-glucose 6-phosphate + NADP(+) = 6-phospho-D-glucono-1,5-lactone + NADPH + H(+)</text>
        <dbReference type="Rhea" id="RHEA:15841"/>
        <dbReference type="ChEBI" id="CHEBI:15378"/>
        <dbReference type="ChEBI" id="CHEBI:57783"/>
        <dbReference type="ChEBI" id="CHEBI:57955"/>
        <dbReference type="ChEBI" id="CHEBI:58349"/>
        <dbReference type="ChEBI" id="CHEBI:61548"/>
        <dbReference type="EC" id="1.1.1.49"/>
    </reaction>
</comment>
<feature type="binding site" evidence="7">
    <location>
        <position position="179"/>
    </location>
    <ligand>
        <name>substrate</name>
    </ligand>
</feature>
<dbReference type="PIRSF" id="PIRSF000110">
    <property type="entry name" value="G6PD"/>
    <property type="match status" value="1"/>
</dbReference>
<reference evidence="10 11" key="1">
    <citation type="submission" date="2016-11" db="EMBL/GenBank/DDBJ databases">
        <authorList>
            <person name="Jaros S."/>
            <person name="Januszkiewicz K."/>
            <person name="Wedrychowicz H."/>
        </authorList>
    </citation>
    <scope>NUCLEOTIDE SEQUENCE [LARGE SCALE GENOMIC DNA]</scope>
    <source>
        <strain evidence="10 11">DSM 15692</strain>
    </source>
</reference>
<comment type="pathway">
    <text evidence="1 7">Carbohydrate degradation; pentose phosphate pathway; D-ribulose 5-phosphate from D-glucose 6-phosphate (oxidative stage): step 1/3.</text>
</comment>
<feature type="domain" description="Glucose-6-phosphate dehydrogenase NAD-binding" evidence="8">
    <location>
        <begin position="10"/>
        <end position="187"/>
    </location>
</feature>
<dbReference type="InterPro" id="IPR001282">
    <property type="entry name" value="G6P_DH"/>
</dbReference>
<comment type="similarity">
    <text evidence="2 7">Belongs to the glucose-6-phosphate dehydrogenase family.</text>
</comment>